<feature type="region of interest" description="Disordered" evidence="1">
    <location>
        <begin position="115"/>
        <end position="149"/>
    </location>
</feature>
<proteinExistence type="predicted"/>
<feature type="compositionally biased region" description="Low complexity" evidence="1">
    <location>
        <begin position="135"/>
        <end position="144"/>
    </location>
</feature>
<comment type="caution">
    <text evidence="2">The sequence shown here is derived from an EMBL/GenBank/DDBJ whole genome shotgun (WGS) entry which is preliminary data.</text>
</comment>
<dbReference type="EMBL" id="CAUYUJ010008147">
    <property type="protein sequence ID" value="CAK0823036.1"/>
    <property type="molecule type" value="Genomic_DNA"/>
</dbReference>
<evidence type="ECO:0000313" key="3">
    <source>
        <dbReference type="Proteomes" id="UP001189429"/>
    </source>
</evidence>
<reference evidence="2" key="1">
    <citation type="submission" date="2023-10" db="EMBL/GenBank/DDBJ databases">
        <authorList>
            <person name="Chen Y."/>
            <person name="Shah S."/>
            <person name="Dougan E. K."/>
            <person name="Thang M."/>
            <person name="Chan C."/>
        </authorList>
    </citation>
    <scope>NUCLEOTIDE SEQUENCE [LARGE SCALE GENOMIC DNA]</scope>
</reference>
<gene>
    <name evidence="2" type="ORF">PCOR1329_LOCUS23890</name>
</gene>
<sequence length="160" mass="16177">MVLHFFRPCRGAMAAVRLAIVAQRAAAEASAPPGSTQGGTPAAVMPPAPELLAAAERRLQAAREHWRVVFGASAGGCGGDAFEARNPSLFPGSAARAAFQQGLPWWGSGTCVNDGPRQGPGDAAQCASAGGLAGPPSVEPSSVERSGLLPESDAAWDIFG</sequence>
<dbReference type="Proteomes" id="UP001189429">
    <property type="component" value="Unassembled WGS sequence"/>
</dbReference>
<keyword evidence="3" id="KW-1185">Reference proteome</keyword>
<evidence type="ECO:0000313" key="2">
    <source>
        <dbReference type="EMBL" id="CAK0823036.1"/>
    </source>
</evidence>
<organism evidence="2 3">
    <name type="scientific">Prorocentrum cordatum</name>
    <dbReference type="NCBI Taxonomy" id="2364126"/>
    <lineage>
        <taxon>Eukaryota</taxon>
        <taxon>Sar</taxon>
        <taxon>Alveolata</taxon>
        <taxon>Dinophyceae</taxon>
        <taxon>Prorocentrales</taxon>
        <taxon>Prorocentraceae</taxon>
        <taxon>Prorocentrum</taxon>
    </lineage>
</organism>
<name>A0ABN9RUM3_9DINO</name>
<evidence type="ECO:0000256" key="1">
    <source>
        <dbReference type="SAM" id="MobiDB-lite"/>
    </source>
</evidence>
<accession>A0ABN9RUM3</accession>
<protein>
    <submittedName>
        <fullName evidence="2">Uncharacterized protein</fullName>
    </submittedName>
</protein>